<dbReference type="Pfam" id="PF05016">
    <property type="entry name" value="ParE_toxin"/>
    <property type="match status" value="1"/>
</dbReference>
<keyword evidence="1" id="KW-1277">Toxin-antitoxin system</keyword>
<dbReference type="EMBL" id="FUKJ01000354">
    <property type="protein sequence ID" value="SJM94638.1"/>
    <property type="molecule type" value="Genomic_DNA"/>
</dbReference>
<dbReference type="InterPro" id="IPR035093">
    <property type="entry name" value="RelE/ParE_toxin_dom_sf"/>
</dbReference>
<evidence type="ECO:0000313" key="3">
    <source>
        <dbReference type="Proteomes" id="UP000195442"/>
    </source>
</evidence>
<dbReference type="SUPFAM" id="SSF143011">
    <property type="entry name" value="RelE-like"/>
    <property type="match status" value="1"/>
</dbReference>
<dbReference type="OrthoDB" id="163524at2"/>
<protein>
    <submittedName>
        <fullName evidence="2">Plasmid stabilization system</fullName>
    </submittedName>
</protein>
<keyword evidence="3" id="KW-1185">Reference proteome</keyword>
<gene>
    <name evidence="2" type="ORF">CRENPOLYSF2_4170003</name>
</gene>
<dbReference type="InterPro" id="IPR007712">
    <property type="entry name" value="RelE/ParE_toxin"/>
</dbReference>
<proteinExistence type="predicted"/>
<dbReference type="Proteomes" id="UP000195442">
    <property type="component" value="Unassembled WGS sequence"/>
</dbReference>
<organism evidence="2 3">
    <name type="scientific">Crenothrix polyspora</name>
    <dbReference type="NCBI Taxonomy" id="360316"/>
    <lineage>
        <taxon>Bacteria</taxon>
        <taxon>Pseudomonadati</taxon>
        <taxon>Pseudomonadota</taxon>
        <taxon>Gammaproteobacteria</taxon>
        <taxon>Methylococcales</taxon>
        <taxon>Crenotrichaceae</taxon>
        <taxon>Crenothrix</taxon>
    </lineage>
</organism>
<dbReference type="RefSeq" id="WP_087147874.1">
    <property type="nucleotide sequence ID" value="NZ_FUKJ01000354.1"/>
</dbReference>
<accession>A0A1R4HEG5</accession>
<sequence length="98" mass="11703">MKIEISKRFVKDTQKITDKRILAKIQQVLLEANQIESLTNLSDLEEMSGFPNFYRIKFDYRYRIGVYCEQETIQFLRVGSRESFYKKIPVTDNNETQI</sequence>
<reference evidence="3" key="1">
    <citation type="submission" date="2017-02" db="EMBL/GenBank/DDBJ databases">
        <authorList>
            <person name="Daims H."/>
        </authorList>
    </citation>
    <scope>NUCLEOTIDE SEQUENCE [LARGE SCALE GENOMIC DNA]</scope>
</reference>
<dbReference type="Gene3D" id="3.30.2310.20">
    <property type="entry name" value="RelE-like"/>
    <property type="match status" value="1"/>
</dbReference>
<name>A0A1R4HEG5_9GAMM</name>
<evidence type="ECO:0000256" key="1">
    <source>
        <dbReference type="ARBA" id="ARBA00022649"/>
    </source>
</evidence>
<dbReference type="AlphaFoldDB" id="A0A1R4HEG5"/>
<evidence type="ECO:0000313" key="2">
    <source>
        <dbReference type="EMBL" id="SJM94638.1"/>
    </source>
</evidence>